<dbReference type="EMBL" id="JAFGIX010000082">
    <property type="protein sequence ID" value="MBN1574527.1"/>
    <property type="molecule type" value="Genomic_DNA"/>
</dbReference>
<gene>
    <name evidence="1" type="ORF">JW984_15125</name>
</gene>
<accession>A0A9D8KIN9</accession>
<organism evidence="1 2">
    <name type="scientific">Candidatus Zymogenus saltonus</name>
    <dbReference type="NCBI Taxonomy" id="2844893"/>
    <lineage>
        <taxon>Bacteria</taxon>
        <taxon>Deltaproteobacteria</taxon>
        <taxon>Candidatus Zymogenia</taxon>
        <taxon>Candidatus Zymogeniales</taxon>
        <taxon>Candidatus Zymogenaceae</taxon>
        <taxon>Candidatus Zymogenus</taxon>
    </lineage>
</organism>
<dbReference type="Proteomes" id="UP000809273">
    <property type="component" value="Unassembled WGS sequence"/>
</dbReference>
<evidence type="ECO:0000313" key="2">
    <source>
        <dbReference type="Proteomes" id="UP000809273"/>
    </source>
</evidence>
<dbReference type="AlphaFoldDB" id="A0A9D8KIN9"/>
<protein>
    <submittedName>
        <fullName evidence="1">Uncharacterized protein</fullName>
    </submittedName>
</protein>
<evidence type="ECO:0000313" key="1">
    <source>
        <dbReference type="EMBL" id="MBN1574527.1"/>
    </source>
</evidence>
<reference evidence="1" key="2">
    <citation type="submission" date="2021-01" db="EMBL/GenBank/DDBJ databases">
        <authorList>
            <person name="Hahn C.R."/>
            <person name="Youssef N.H."/>
            <person name="Elshahed M."/>
        </authorList>
    </citation>
    <scope>NUCLEOTIDE SEQUENCE</scope>
    <source>
        <strain evidence="1">Zod_Metabat.24</strain>
    </source>
</reference>
<proteinExistence type="predicted"/>
<name>A0A9D8KIN9_9DELT</name>
<sequence>MEKVDILRTFRILSILYKGRDAHDALSVAYPDLPCDNLYLDSPTRIDKDPLNDEMISARERLAEILEDLAKQIRKSVELTEKYVIEVRPDYGCAWLNIFVFGSEKTDIREFFLKDQPKKMAKKIIDTARRFNHAEVLIEKIGIGEELYEHVSKENDDNNPRQIKVSLVEVPEEKYE</sequence>
<reference evidence="1" key="1">
    <citation type="journal article" date="2021" name="Environ. Microbiol.">
        <title>Genomic characterization of three novel Desulfobacterota classes expand the metabolic and phylogenetic diversity of the phylum.</title>
        <authorList>
            <person name="Murphy C.L."/>
            <person name="Biggerstaff J."/>
            <person name="Eichhorn A."/>
            <person name="Ewing E."/>
            <person name="Shahan R."/>
            <person name="Soriano D."/>
            <person name="Stewart S."/>
            <person name="VanMol K."/>
            <person name="Walker R."/>
            <person name="Walters P."/>
            <person name="Elshahed M.S."/>
            <person name="Youssef N.H."/>
        </authorList>
    </citation>
    <scope>NUCLEOTIDE SEQUENCE</scope>
    <source>
        <strain evidence="1">Zod_Metabat.24</strain>
    </source>
</reference>
<comment type="caution">
    <text evidence="1">The sequence shown here is derived from an EMBL/GenBank/DDBJ whole genome shotgun (WGS) entry which is preliminary data.</text>
</comment>